<dbReference type="GO" id="GO:0003724">
    <property type="term" value="F:RNA helicase activity"/>
    <property type="evidence" value="ECO:0007669"/>
    <property type="project" value="InterPro"/>
</dbReference>
<keyword evidence="15" id="KW-1185">Reference proteome</keyword>
<protein>
    <submittedName>
        <fullName evidence="14">Regulator of nonsense transcripts 1-like</fullName>
    </submittedName>
</protein>
<organism evidence="14 15">
    <name type="scientific">Papilio xuthus</name>
    <name type="common">Asian swallowtail butterfly</name>
    <dbReference type="NCBI Taxonomy" id="66420"/>
    <lineage>
        <taxon>Eukaryota</taxon>
        <taxon>Metazoa</taxon>
        <taxon>Ecdysozoa</taxon>
        <taxon>Arthropoda</taxon>
        <taxon>Hexapoda</taxon>
        <taxon>Insecta</taxon>
        <taxon>Pterygota</taxon>
        <taxon>Neoptera</taxon>
        <taxon>Endopterygota</taxon>
        <taxon>Lepidoptera</taxon>
        <taxon>Glossata</taxon>
        <taxon>Ditrysia</taxon>
        <taxon>Papilionoidea</taxon>
        <taxon>Papilionidae</taxon>
        <taxon>Papilioninae</taxon>
        <taxon>Papilio</taxon>
    </lineage>
</organism>
<sequence>MSVDAYGPSSQTLTFLDTEEADLIGADTQGSEFEFTDFTLPSQSQTQASQHDHGLSSSNQVNGLGRQDLSSKITGVTNTIAELQFEEEDEALYGSKELPEHACKYCGIHDPATVVMCNICNKWFCNGRGNTSGSHIINHLVRAKHKEAALHRDGPLGETLLECYSCGARNVFVLGFIPAKADSVVVLLCRQPCAAQSSLKDMNWDQEQWKPLISDRAFLSWLVKVPSETEQMRARQVSPQQIGRLEELWRDNVDATFQDLEKPGVDEEPHQVLLRYEDGYQYQNIFGPLVKLEADYDKRLKESQTQENIEVRWDVGLNKKTIAFFTLAKTDSDMKLMHGDELRLRWMDVCLKVSLEWLIGSRYVGELHKTWSGVGHVIKVPDNYGDDVGLELKSGAGAPLECTSNFVVDFIWKSTSFDRMQLALRKFAVDESSVSGYIYRRLLGHEVEEVLFRVHLPKHFSAPNLPDLNRSQVYAVKHALQRPLSLIQGPPGTGKTVTSATIVYQLVRQSGGPVLVCAPSNTAVDQLTEKIHRTGLKVVRLCAKSREAMESSVSFLALHEQARALGSADSELRKLTRLKEEAGELAAGDERRYRALRRAAERRLLDAADVVCTTCVGAGDPRERRVLTEGPLSNLKESAIQFAKPKKLVNSQNPGSHFMSTSMFDAREAMVPGSVYDRARPPRDPLAYVGAPASAHAGVPPAAFPQRAALRARRRPPRLSQEPLSQQPPLSLSQGASQPDFSQESTAPDCPSQPDGLLSQDSSYQGGFRARCSQY</sequence>
<feature type="region of interest" description="Disordered" evidence="12">
    <location>
        <begin position="709"/>
        <end position="775"/>
    </location>
</feature>
<dbReference type="GO" id="GO:0016787">
    <property type="term" value="F:hydrolase activity"/>
    <property type="evidence" value="ECO:0007669"/>
    <property type="project" value="UniProtKB-KW"/>
</dbReference>
<keyword evidence="8" id="KW-0347">Helicase</keyword>
<keyword evidence="4 11" id="KW-0479">Metal-binding</keyword>
<evidence type="ECO:0000256" key="7">
    <source>
        <dbReference type="ARBA" id="ARBA00022801"/>
    </source>
</evidence>
<dbReference type="GO" id="GO:0005737">
    <property type="term" value="C:cytoplasm"/>
    <property type="evidence" value="ECO:0007669"/>
    <property type="project" value="UniProtKB-SubCell"/>
</dbReference>
<dbReference type="InterPro" id="IPR045055">
    <property type="entry name" value="DNA2/NAM7-like"/>
</dbReference>
<dbReference type="SUPFAM" id="SSF52540">
    <property type="entry name" value="P-loop containing nucleoside triphosphate hydrolases"/>
    <property type="match status" value="1"/>
</dbReference>
<dbReference type="Gene3D" id="6.10.140.1240">
    <property type="match status" value="1"/>
</dbReference>
<name>A0A194PYI5_PAPXU</name>
<evidence type="ECO:0000256" key="5">
    <source>
        <dbReference type="ARBA" id="ARBA00022741"/>
    </source>
</evidence>
<reference evidence="14 15" key="1">
    <citation type="journal article" date="2015" name="Nat. Commun.">
        <title>Outbred genome sequencing and CRISPR/Cas9 gene editing in butterflies.</title>
        <authorList>
            <person name="Li X."/>
            <person name="Fan D."/>
            <person name="Zhang W."/>
            <person name="Liu G."/>
            <person name="Zhang L."/>
            <person name="Zhao L."/>
            <person name="Fang X."/>
            <person name="Chen L."/>
            <person name="Dong Y."/>
            <person name="Chen Y."/>
            <person name="Ding Y."/>
            <person name="Zhao R."/>
            <person name="Feng M."/>
            <person name="Zhu Y."/>
            <person name="Feng Y."/>
            <person name="Jiang X."/>
            <person name="Zhu D."/>
            <person name="Xiang H."/>
            <person name="Feng X."/>
            <person name="Li S."/>
            <person name="Wang J."/>
            <person name="Zhang G."/>
            <person name="Kronforst M.R."/>
            <person name="Wang W."/>
        </authorList>
    </citation>
    <scope>NUCLEOTIDE SEQUENCE [LARGE SCALE GENOMIC DNA]</scope>
    <source>
        <strain evidence="14">Ya'a_city_454_Px</strain>
        <tissue evidence="14">Whole body</tissue>
    </source>
</reference>
<dbReference type="GO" id="GO:0005524">
    <property type="term" value="F:ATP binding"/>
    <property type="evidence" value="ECO:0007669"/>
    <property type="project" value="UniProtKB-KW"/>
</dbReference>
<dbReference type="InterPro" id="IPR027417">
    <property type="entry name" value="P-loop_NTPase"/>
</dbReference>
<dbReference type="InterPro" id="IPR040812">
    <property type="entry name" value="UPF1_1B_dom"/>
</dbReference>
<evidence type="ECO:0000256" key="11">
    <source>
        <dbReference type="PROSITE-ProRule" id="PRU01341"/>
    </source>
</evidence>
<keyword evidence="9 11" id="KW-0862">Zinc</keyword>
<evidence type="ECO:0000256" key="12">
    <source>
        <dbReference type="SAM" id="MobiDB-lite"/>
    </source>
</evidence>
<evidence type="ECO:0000256" key="2">
    <source>
        <dbReference type="ARBA" id="ARBA00007913"/>
    </source>
</evidence>
<dbReference type="PANTHER" id="PTHR10887">
    <property type="entry name" value="DNA2/NAM7 HELICASE FAMILY"/>
    <property type="match status" value="1"/>
</dbReference>
<keyword evidence="10" id="KW-0067">ATP-binding</keyword>
<proteinExistence type="inferred from homology"/>
<dbReference type="EMBL" id="KQ459585">
    <property type="protein sequence ID" value="KPI98396.1"/>
    <property type="molecule type" value="Genomic_DNA"/>
</dbReference>
<keyword evidence="6 11" id="KW-0863">Zinc-finger</keyword>
<dbReference type="CDD" id="cd21407">
    <property type="entry name" value="1B_UPF1-like"/>
    <property type="match status" value="1"/>
</dbReference>
<evidence type="ECO:0000256" key="6">
    <source>
        <dbReference type="ARBA" id="ARBA00022771"/>
    </source>
</evidence>
<evidence type="ECO:0000256" key="9">
    <source>
        <dbReference type="ARBA" id="ARBA00022833"/>
    </source>
</evidence>
<comment type="subcellular location">
    <subcellularLocation>
        <location evidence="1">Cytoplasm</location>
    </subcellularLocation>
</comment>
<feature type="region of interest" description="CC/SHH/C" evidence="11">
    <location>
        <begin position="117"/>
        <end position="145"/>
    </location>
</feature>
<dbReference type="Proteomes" id="UP000053268">
    <property type="component" value="Unassembled WGS sequence"/>
</dbReference>
<dbReference type="InterPro" id="IPR018999">
    <property type="entry name" value="UPF1_CH/ZBD"/>
</dbReference>
<dbReference type="InterPro" id="IPR041677">
    <property type="entry name" value="DNA2/NAM7_AAA_11"/>
</dbReference>
<dbReference type="Pfam" id="PF18141">
    <property type="entry name" value="UPF1_1B_dom"/>
    <property type="match status" value="1"/>
</dbReference>
<dbReference type="Gene3D" id="2.40.30.230">
    <property type="match status" value="1"/>
</dbReference>
<feature type="domain" description="Upf1" evidence="13">
    <location>
        <begin position="95"/>
        <end position="252"/>
    </location>
</feature>
<keyword evidence="3" id="KW-0963">Cytoplasm</keyword>
<gene>
    <name evidence="14" type="ORF">RR46_09612</name>
</gene>
<keyword evidence="7" id="KW-0378">Hydrolase</keyword>
<keyword evidence="5" id="KW-0547">Nucleotide-binding</keyword>
<dbReference type="Pfam" id="PF13086">
    <property type="entry name" value="AAA_11"/>
    <property type="match status" value="1"/>
</dbReference>
<dbReference type="AlphaFoldDB" id="A0A194PYI5"/>
<dbReference type="GO" id="GO:0008270">
    <property type="term" value="F:zinc ion binding"/>
    <property type="evidence" value="ECO:0007669"/>
    <property type="project" value="UniProtKB-UniRule"/>
</dbReference>
<evidence type="ECO:0000256" key="3">
    <source>
        <dbReference type="ARBA" id="ARBA00022490"/>
    </source>
</evidence>
<evidence type="ECO:0000256" key="1">
    <source>
        <dbReference type="ARBA" id="ARBA00004496"/>
    </source>
</evidence>
<evidence type="ECO:0000256" key="4">
    <source>
        <dbReference type="ARBA" id="ARBA00022723"/>
    </source>
</evidence>
<dbReference type="PROSITE" id="PS51997">
    <property type="entry name" value="UPF1_CH_RICH"/>
    <property type="match status" value="1"/>
</dbReference>
<evidence type="ECO:0000256" key="8">
    <source>
        <dbReference type="ARBA" id="ARBA00022806"/>
    </source>
</evidence>
<dbReference type="GO" id="GO:0003723">
    <property type="term" value="F:RNA binding"/>
    <property type="evidence" value="ECO:0007669"/>
    <property type="project" value="InterPro"/>
</dbReference>
<dbReference type="Pfam" id="PF09416">
    <property type="entry name" value="UPF1_Zn_bind"/>
    <property type="match status" value="1"/>
</dbReference>
<accession>A0A194PYI5</accession>
<evidence type="ECO:0000313" key="14">
    <source>
        <dbReference type="EMBL" id="KPI98396.1"/>
    </source>
</evidence>
<evidence type="ECO:0000256" key="10">
    <source>
        <dbReference type="ARBA" id="ARBA00022840"/>
    </source>
</evidence>
<feature type="compositionally biased region" description="Low complexity" evidence="12">
    <location>
        <begin position="718"/>
        <end position="739"/>
    </location>
</feature>
<dbReference type="STRING" id="66420.A0A194PYI5"/>
<evidence type="ECO:0000259" key="13">
    <source>
        <dbReference type="PROSITE" id="PS51997"/>
    </source>
</evidence>
<comment type="similarity">
    <text evidence="2">Belongs to the DNA2/NAM7 helicase family.</text>
</comment>
<evidence type="ECO:0000313" key="15">
    <source>
        <dbReference type="Proteomes" id="UP000053268"/>
    </source>
</evidence>
<feature type="region of interest" description="C4" evidence="11">
    <location>
        <begin position="163"/>
        <end position="193"/>
    </location>
</feature>
<feature type="region of interest" description="C3H" evidence="11">
    <location>
        <begin position="103"/>
        <end position="135"/>
    </location>
</feature>
<dbReference type="CDD" id="cd21400">
    <property type="entry name" value="ZBD_UPF1-like"/>
    <property type="match status" value="1"/>
</dbReference>
<dbReference type="Gene3D" id="3.40.50.300">
    <property type="entry name" value="P-loop containing nucleotide triphosphate hydrolases"/>
    <property type="match status" value="1"/>
</dbReference>
<dbReference type="PANTHER" id="PTHR10887:SF364">
    <property type="entry name" value="REGULATOR OF NONSENSE TRANSCRIPTS 1"/>
    <property type="match status" value="1"/>
</dbReference>
<dbReference type="GO" id="GO:0000184">
    <property type="term" value="P:nuclear-transcribed mRNA catabolic process, nonsense-mediated decay"/>
    <property type="evidence" value="ECO:0007669"/>
    <property type="project" value="InterPro"/>
</dbReference>
<feature type="region of interest" description="Disordered" evidence="12">
    <location>
        <begin position="41"/>
        <end position="62"/>
    </location>
</feature>